<organism evidence="1 2">
    <name type="scientific">Diphasiastrum complanatum</name>
    <name type="common">Issler's clubmoss</name>
    <name type="synonym">Lycopodium complanatum</name>
    <dbReference type="NCBI Taxonomy" id="34168"/>
    <lineage>
        <taxon>Eukaryota</taxon>
        <taxon>Viridiplantae</taxon>
        <taxon>Streptophyta</taxon>
        <taxon>Embryophyta</taxon>
        <taxon>Tracheophyta</taxon>
        <taxon>Lycopodiopsida</taxon>
        <taxon>Lycopodiales</taxon>
        <taxon>Lycopodiaceae</taxon>
        <taxon>Lycopodioideae</taxon>
        <taxon>Diphasiastrum</taxon>
    </lineage>
</organism>
<accession>A0ACC2AXB0</accession>
<keyword evidence="2" id="KW-1185">Reference proteome</keyword>
<proteinExistence type="predicted"/>
<name>A0ACC2AXB0_DIPCM</name>
<evidence type="ECO:0000313" key="1">
    <source>
        <dbReference type="EMBL" id="KAJ7522060.1"/>
    </source>
</evidence>
<reference evidence="2" key="1">
    <citation type="journal article" date="2024" name="Proc. Natl. Acad. Sci. U.S.A.">
        <title>Extraordinary preservation of gene collinearity over three hundred million years revealed in homosporous lycophytes.</title>
        <authorList>
            <person name="Li C."/>
            <person name="Wickell D."/>
            <person name="Kuo L.Y."/>
            <person name="Chen X."/>
            <person name="Nie B."/>
            <person name="Liao X."/>
            <person name="Peng D."/>
            <person name="Ji J."/>
            <person name="Jenkins J."/>
            <person name="Williams M."/>
            <person name="Shu S."/>
            <person name="Plott C."/>
            <person name="Barry K."/>
            <person name="Rajasekar S."/>
            <person name="Grimwood J."/>
            <person name="Han X."/>
            <person name="Sun S."/>
            <person name="Hou Z."/>
            <person name="He W."/>
            <person name="Dai G."/>
            <person name="Sun C."/>
            <person name="Schmutz J."/>
            <person name="Leebens-Mack J.H."/>
            <person name="Li F.W."/>
            <person name="Wang L."/>
        </authorList>
    </citation>
    <scope>NUCLEOTIDE SEQUENCE [LARGE SCALE GENOMIC DNA]</scope>
    <source>
        <strain evidence="2">cv. PW_Plant_1</strain>
    </source>
</reference>
<dbReference type="Proteomes" id="UP001162992">
    <property type="component" value="Chromosome 19"/>
</dbReference>
<sequence>MESRHRPQQLRISKESHRIRKSSCPLPSEAHRPPVIIHTHPPKVIYTDPHNFMSLVQRLTGSFATRKKCHTDNALNSSNSADGSCNNLTANSHRCISAQSLPSSDSSRYLFSPKPDYFSKYVVLRDEFAMEGENQAASEVSQSNSLPIPSSSSPDRKSQSAAASLPCIQLSANTHAQLDNSSLAYTNLSPGARVAGSWGGMASKEFAYTYFVERL</sequence>
<evidence type="ECO:0000313" key="2">
    <source>
        <dbReference type="Proteomes" id="UP001162992"/>
    </source>
</evidence>
<gene>
    <name evidence="1" type="ORF">O6H91_19G081700</name>
</gene>
<protein>
    <submittedName>
        <fullName evidence="1">Uncharacterized protein</fullName>
    </submittedName>
</protein>
<dbReference type="EMBL" id="CM055110">
    <property type="protein sequence ID" value="KAJ7522060.1"/>
    <property type="molecule type" value="Genomic_DNA"/>
</dbReference>
<comment type="caution">
    <text evidence="1">The sequence shown here is derived from an EMBL/GenBank/DDBJ whole genome shotgun (WGS) entry which is preliminary data.</text>
</comment>